<organism evidence="3">
    <name type="scientific">Caenorhabditis brenneri</name>
    <name type="common">Nematode worm</name>
    <dbReference type="NCBI Taxonomy" id="135651"/>
    <lineage>
        <taxon>Eukaryota</taxon>
        <taxon>Metazoa</taxon>
        <taxon>Ecdysozoa</taxon>
        <taxon>Nematoda</taxon>
        <taxon>Chromadorea</taxon>
        <taxon>Rhabditida</taxon>
        <taxon>Rhabditina</taxon>
        <taxon>Rhabditomorpha</taxon>
        <taxon>Rhabditoidea</taxon>
        <taxon>Rhabditidae</taxon>
        <taxon>Peloderinae</taxon>
        <taxon>Caenorhabditis</taxon>
    </lineage>
</organism>
<sequence>MNPPRIPQGFIQFCIKFEYFKRNPTPVARTNVLQLFNSSLMKQSDLVFPQMELSFMNNPLSSEPSPRSSKRKNTSDTDTPTSTDKAPPSKNRKTTSEDQYMEIEQDSNVHESTDFESKTGDANDFRNITLQSVKTSPNQLELQIHREIRELEEKFQAQKKFRTKKTLQFKLLELRNNKTNGNMPRQTLYDELQKEKPAQEIGYLKQIGRDDQIQLSLDDYGFLTSWTFENQEDVETDEIFMKDAPKIQLFYLSKNDKKKNDSIWRAIKERRIKRWIVFDYNYVPEPDDFMYLEGDIIYGDIDDLTKEDEFEIEDEGAE</sequence>
<proteinExistence type="predicted"/>
<dbReference type="Proteomes" id="UP000008068">
    <property type="component" value="Unassembled WGS sequence"/>
</dbReference>
<evidence type="ECO:0000313" key="2">
    <source>
        <dbReference type="EMBL" id="EGT33937.1"/>
    </source>
</evidence>
<evidence type="ECO:0000313" key="3">
    <source>
        <dbReference type="Proteomes" id="UP000008068"/>
    </source>
</evidence>
<dbReference type="HOGENOM" id="CLU_055010_0_0_1"/>
<keyword evidence="3" id="KW-1185">Reference proteome</keyword>
<protein>
    <submittedName>
        <fullName evidence="2">Uncharacterized protein</fullName>
    </submittedName>
</protein>
<accession>G0NLY1</accession>
<dbReference type="AlphaFoldDB" id="G0NLY1"/>
<feature type="region of interest" description="Disordered" evidence="1">
    <location>
        <begin position="57"/>
        <end position="100"/>
    </location>
</feature>
<dbReference type="InParanoid" id="G0NLY1"/>
<feature type="compositionally biased region" description="Low complexity" evidence="1">
    <location>
        <begin position="76"/>
        <end position="89"/>
    </location>
</feature>
<reference evidence="3" key="1">
    <citation type="submission" date="2011-07" db="EMBL/GenBank/DDBJ databases">
        <authorList>
            <consortium name="Caenorhabditis brenneri Sequencing and Analysis Consortium"/>
            <person name="Wilson R.K."/>
        </authorList>
    </citation>
    <scope>NUCLEOTIDE SEQUENCE [LARGE SCALE GENOMIC DNA]</scope>
    <source>
        <strain evidence="3">PB2801</strain>
    </source>
</reference>
<name>G0NLY1_CAEBE</name>
<gene>
    <name evidence="2" type="ORF">CAEBREN_05014</name>
</gene>
<dbReference type="EMBL" id="GL379908">
    <property type="protein sequence ID" value="EGT33937.1"/>
    <property type="molecule type" value="Genomic_DNA"/>
</dbReference>
<evidence type="ECO:0000256" key="1">
    <source>
        <dbReference type="SAM" id="MobiDB-lite"/>
    </source>
</evidence>